<dbReference type="PANTHER" id="PTHR47127">
    <property type="entry name" value="10A19I.15"/>
    <property type="match status" value="1"/>
</dbReference>
<comment type="caution">
    <text evidence="2">The sequence shown here is derived from an EMBL/GenBank/DDBJ whole genome shotgun (WGS) entry which is preliminary data.</text>
</comment>
<dbReference type="OrthoDB" id="649833at2759"/>
<dbReference type="EMBL" id="CAJGYO010000017">
    <property type="protein sequence ID" value="CAD6335211.1"/>
    <property type="molecule type" value="Genomic_DNA"/>
</dbReference>
<feature type="region of interest" description="Disordered" evidence="1">
    <location>
        <begin position="53"/>
        <end position="100"/>
    </location>
</feature>
<organism evidence="2 3">
    <name type="scientific">Miscanthus lutarioriparius</name>
    <dbReference type="NCBI Taxonomy" id="422564"/>
    <lineage>
        <taxon>Eukaryota</taxon>
        <taxon>Viridiplantae</taxon>
        <taxon>Streptophyta</taxon>
        <taxon>Embryophyta</taxon>
        <taxon>Tracheophyta</taxon>
        <taxon>Spermatophyta</taxon>
        <taxon>Magnoliopsida</taxon>
        <taxon>Liliopsida</taxon>
        <taxon>Poales</taxon>
        <taxon>Poaceae</taxon>
        <taxon>PACMAD clade</taxon>
        <taxon>Panicoideae</taxon>
        <taxon>Andropogonodae</taxon>
        <taxon>Andropogoneae</taxon>
        <taxon>Saccharinae</taxon>
        <taxon>Miscanthus</taxon>
    </lineage>
</organism>
<accession>A0A811S1G9</accession>
<sequence length="113" mass="12087">MEQPAKGLGRTVGHADHKIDVEFLNKPLERFAEMQTIFGNTMATGNFAKDSSAPLGTVDADTEAEEVTGHDFSEAPSSTPDNNGATSSASKTKKAKIAENEEEGLISVFQKCR</sequence>
<proteinExistence type="predicted"/>
<protein>
    <submittedName>
        <fullName evidence="2">Uncharacterized protein</fullName>
    </submittedName>
</protein>
<keyword evidence="3" id="KW-1185">Reference proteome</keyword>
<gene>
    <name evidence="2" type="ORF">NCGR_LOCUS59309</name>
</gene>
<feature type="compositionally biased region" description="Polar residues" evidence="1">
    <location>
        <begin position="75"/>
        <end position="84"/>
    </location>
</feature>
<evidence type="ECO:0000256" key="1">
    <source>
        <dbReference type="SAM" id="MobiDB-lite"/>
    </source>
</evidence>
<name>A0A811S1G9_9POAL</name>
<reference evidence="2" key="1">
    <citation type="submission" date="2020-10" db="EMBL/GenBank/DDBJ databases">
        <authorList>
            <person name="Han B."/>
            <person name="Lu T."/>
            <person name="Zhao Q."/>
            <person name="Huang X."/>
            <person name="Zhao Y."/>
        </authorList>
    </citation>
    <scope>NUCLEOTIDE SEQUENCE</scope>
</reference>
<dbReference type="AlphaFoldDB" id="A0A811S1G9"/>
<evidence type="ECO:0000313" key="2">
    <source>
        <dbReference type="EMBL" id="CAD6335211.1"/>
    </source>
</evidence>
<dbReference type="Proteomes" id="UP000604825">
    <property type="component" value="Unassembled WGS sequence"/>
</dbReference>
<evidence type="ECO:0000313" key="3">
    <source>
        <dbReference type="Proteomes" id="UP000604825"/>
    </source>
</evidence>